<evidence type="ECO:0000313" key="10">
    <source>
        <dbReference type="Proteomes" id="UP000247980"/>
    </source>
</evidence>
<feature type="signal peptide" evidence="7">
    <location>
        <begin position="1"/>
        <end position="35"/>
    </location>
</feature>
<evidence type="ECO:0000256" key="5">
    <source>
        <dbReference type="SAM" id="MobiDB-lite"/>
    </source>
</evidence>
<gene>
    <name evidence="9" type="ORF">CVS30_08155</name>
</gene>
<dbReference type="GO" id="GO:0005975">
    <property type="term" value="P:carbohydrate metabolic process"/>
    <property type="evidence" value="ECO:0007669"/>
    <property type="project" value="UniProtKB-ARBA"/>
</dbReference>
<dbReference type="OrthoDB" id="5097616at2"/>
<protein>
    <recommendedName>
        <fullName evidence="8">Gram-positive cocci surface proteins LPxTG domain-containing protein</fullName>
    </recommendedName>
</protein>
<keyword evidence="6" id="KW-0472">Membrane</keyword>
<evidence type="ECO:0000256" key="7">
    <source>
        <dbReference type="SAM" id="SignalP"/>
    </source>
</evidence>
<sequence>MSIFVIREGRLRRSVGGTAAVLLCLLGLSALPANAEPVGEIAAISDQVPVITNPMDSTTIHDIPIIDGTGEPNSTAVITDSSGFEVCSGVVSDVGYFSCSGTQLLPAGYPTLTVTTTSANGSTVGNTVRIYTVYYPAVTWPEAGALISSSQSFSGTALPGVQVQMLAADGRAVCTTTGDEWGNFNCMPERPLPHGAVALSPSMTGADGGVVTREAMNWTVIAAPVITSPADGSITGDRPVFSGTGHPGADISIVQGRSGLPMCTTKAEADGTFSCLMDRPLMVGSLEVFPSVSANGVGSVAGKMITFAVEVSPTILRPAQGGVVAEFPVIEGTAGARSDVAIVDEHGTTICSTVANEMGIFGCAVVGAALSPGAHTLTPVQTSFAGIVVRGAAVSVTVPGTVPGVTPSASPSPSTTSSPTATSTTPATQTQTTAATRPSTVPTSGTTRALAATGATGATPILLVGGLLILLGAAVVVARIRRRSRDH</sequence>
<evidence type="ECO:0000259" key="8">
    <source>
        <dbReference type="PROSITE" id="PS50847"/>
    </source>
</evidence>
<organism evidence="9 10">
    <name type="scientific">Arthrobacter psychrolactophilus</name>
    <dbReference type="NCBI Taxonomy" id="92442"/>
    <lineage>
        <taxon>Bacteria</taxon>
        <taxon>Bacillati</taxon>
        <taxon>Actinomycetota</taxon>
        <taxon>Actinomycetes</taxon>
        <taxon>Micrococcales</taxon>
        <taxon>Micrococcaceae</taxon>
        <taxon>Arthrobacter</taxon>
    </lineage>
</organism>
<feature type="domain" description="Gram-positive cocci surface proteins LPxTG" evidence="8">
    <location>
        <begin position="450"/>
        <end position="487"/>
    </location>
</feature>
<keyword evidence="10" id="KW-1185">Reference proteome</keyword>
<dbReference type="NCBIfam" id="TIGR01167">
    <property type="entry name" value="LPXTG_anchor"/>
    <property type="match status" value="1"/>
</dbReference>
<keyword evidence="4" id="KW-0572">Peptidoglycan-anchor</keyword>
<keyword evidence="1" id="KW-0134">Cell wall</keyword>
<proteinExistence type="predicted"/>
<dbReference type="InterPro" id="IPR019931">
    <property type="entry name" value="LPXTG_anchor"/>
</dbReference>
<dbReference type="AlphaFoldDB" id="A0A2V5JGB6"/>
<dbReference type="EMBL" id="QJVC01000005">
    <property type="protein sequence ID" value="PYI38797.1"/>
    <property type="molecule type" value="Genomic_DNA"/>
</dbReference>
<keyword evidence="3 7" id="KW-0732">Signal</keyword>
<keyword evidence="6" id="KW-0812">Transmembrane</keyword>
<evidence type="ECO:0000256" key="6">
    <source>
        <dbReference type="SAM" id="Phobius"/>
    </source>
</evidence>
<dbReference type="InterPro" id="IPR013783">
    <property type="entry name" value="Ig-like_fold"/>
</dbReference>
<feature type="region of interest" description="Disordered" evidence="5">
    <location>
        <begin position="402"/>
        <end position="445"/>
    </location>
</feature>
<dbReference type="RefSeq" id="WP_110484836.1">
    <property type="nucleotide sequence ID" value="NZ_QJVC01000005.1"/>
</dbReference>
<dbReference type="Gene3D" id="2.60.40.10">
    <property type="entry name" value="Immunoglobulins"/>
    <property type="match status" value="2"/>
</dbReference>
<reference evidence="9 10" key="1">
    <citation type="submission" date="2018-05" db="EMBL/GenBank/DDBJ databases">
        <title>Genetic diversity of glacier-inhabiting Cryobacterium bacteria in China and description of Cryobacterium mengkeensis sp. nov. and Arthrobacter glacialis sp. nov.</title>
        <authorList>
            <person name="Liu Q."/>
            <person name="Xin Y.-H."/>
        </authorList>
    </citation>
    <scope>NUCLEOTIDE SEQUENCE [LARGE SCALE GENOMIC DNA]</scope>
    <source>
        <strain evidence="9 10">B7</strain>
    </source>
</reference>
<feature type="chain" id="PRO_5016145165" description="Gram-positive cocci surface proteins LPxTG domain-containing protein" evidence="7">
    <location>
        <begin position="36"/>
        <end position="487"/>
    </location>
</feature>
<evidence type="ECO:0000256" key="4">
    <source>
        <dbReference type="ARBA" id="ARBA00023088"/>
    </source>
</evidence>
<name>A0A2V5JGB6_9MICC</name>
<evidence type="ECO:0000256" key="2">
    <source>
        <dbReference type="ARBA" id="ARBA00022525"/>
    </source>
</evidence>
<keyword evidence="2" id="KW-0964">Secreted</keyword>
<accession>A0A2V5JGB6</accession>
<evidence type="ECO:0000256" key="3">
    <source>
        <dbReference type="ARBA" id="ARBA00022729"/>
    </source>
</evidence>
<dbReference type="PROSITE" id="PS50847">
    <property type="entry name" value="GRAM_POS_ANCHORING"/>
    <property type="match status" value="1"/>
</dbReference>
<dbReference type="Proteomes" id="UP000247980">
    <property type="component" value="Unassembled WGS sequence"/>
</dbReference>
<comment type="caution">
    <text evidence="9">The sequence shown here is derived from an EMBL/GenBank/DDBJ whole genome shotgun (WGS) entry which is preliminary data.</text>
</comment>
<evidence type="ECO:0000256" key="1">
    <source>
        <dbReference type="ARBA" id="ARBA00022512"/>
    </source>
</evidence>
<feature type="transmembrane region" description="Helical" evidence="6">
    <location>
        <begin position="461"/>
        <end position="480"/>
    </location>
</feature>
<evidence type="ECO:0000313" key="9">
    <source>
        <dbReference type="EMBL" id="PYI38797.1"/>
    </source>
</evidence>
<keyword evidence="6" id="KW-1133">Transmembrane helix</keyword>